<gene>
    <name evidence="2" type="ordered locus">Caka_2952</name>
</gene>
<evidence type="ECO:0000259" key="1">
    <source>
        <dbReference type="Pfam" id="PF01965"/>
    </source>
</evidence>
<dbReference type="InterPro" id="IPR026041">
    <property type="entry name" value="ElbB"/>
</dbReference>
<dbReference type="PANTHER" id="PTHR10224">
    <property type="entry name" value="ES1 PROTEIN HOMOLOG, MITOCHONDRIAL"/>
    <property type="match status" value="1"/>
</dbReference>
<dbReference type="eggNOG" id="COG3155">
    <property type="taxonomic scope" value="Bacteria"/>
</dbReference>
<accession>D5ERC1</accession>
<dbReference type="SUPFAM" id="SSF52317">
    <property type="entry name" value="Class I glutamine amidotransferase-like"/>
    <property type="match status" value="1"/>
</dbReference>
<keyword evidence="3" id="KW-1185">Reference proteome</keyword>
<dbReference type="KEGG" id="caa:Caka_2952"/>
<evidence type="ECO:0000313" key="3">
    <source>
        <dbReference type="Proteomes" id="UP000000925"/>
    </source>
</evidence>
<dbReference type="OrthoDB" id="9800516at2"/>
<dbReference type="Proteomes" id="UP000000925">
    <property type="component" value="Chromosome"/>
</dbReference>
<sequence>MKKVAVVLSGCGVFDGAEIYETVLTLLALNRAQAQITCAAPDIAQAHVIDHAQGSPATDESRSVLSEAARLTRGEISVLSDLKVEDFDAVIFPGGFGAAKNLSNLAFEGADFSVEQSVQDFVRAAHAAGLALGFMCIAPAIAAGALGDQAVELTIGNDPDTAAALETKGARHLDCAVDDVVVDTGNKVVTTPAYMLASNILEAEAGINKCVAKVLELA</sequence>
<proteinExistence type="predicted"/>
<dbReference type="Gene3D" id="3.40.50.880">
    <property type="match status" value="1"/>
</dbReference>
<dbReference type="InterPro" id="IPR029062">
    <property type="entry name" value="Class_I_gatase-like"/>
</dbReference>
<dbReference type="InterPro" id="IPR002818">
    <property type="entry name" value="DJ-1/PfpI"/>
</dbReference>
<name>D5ERC1_CORAD</name>
<organism evidence="2 3">
    <name type="scientific">Coraliomargarita akajimensis (strain DSM 45221 / IAM 15411 / JCM 23193 / KCTC 12865 / 04OKA010-24)</name>
    <dbReference type="NCBI Taxonomy" id="583355"/>
    <lineage>
        <taxon>Bacteria</taxon>
        <taxon>Pseudomonadati</taxon>
        <taxon>Verrucomicrobiota</taxon>
        <taxon>Opitutia</taxon>
        <taxon>Puniceicoccales</taxon>
        <taxon>Coraliomargaritaceae</taxon>
        <taxon>Coraliomargarita</taxon>
    </lineage>
</organism>
<dbReference type="RefSeq" id="WP_013044681.1">
    <property type="nucleotide sequence ID" value="NC_014008.1"/>
</dbReference>
<protein>
    <submittedName>
        <fullName evidence="2">ThiJ/PfpI domain protein</fullName>
    </submittedName>
</protein>
<dbReference type="Pfam" id="PF01965">
    <property type="entry name" value="DJ-1_PfpI"/>
    <property type="match status" value="1"/>
</dbReference>
<dbReference type="PIRSF" id="PIRSF006320">
    <property type="entry name" value="Elb2"/>
    <property type="match status" value="1"/>
</dbReference>
<reference evidence="2 3" key="1">
    <citation type="journal article" date="2010" name="Stand. Genomic Sci.">
        <title>Complete genome sequence of Coraliomargarita akajimensis type strain (04OKA010-24).</title>
        <authorList>
            <person name="Mavromatis K."/>
            <person name="Abt B."/>
            <person name="Brambilla E."/>
            <person name="Lapidus A."/>
            <person name="Copeland A."/>
            <person name="Deshpande S."/>
            <person name="Nolan M."/>
            <person name="Lucas S."/>
            <person name="Tice H."/>
            <person name="Cheng J.F."/>
            <person name="Han C."/>
            <person name="Detter J.C."/>
            <person name="Woyke T."/>
            <person name="Goodwin L."/>
            <person name="Pitluck S."/>
            <person name="Held B."/>
            <person name="Brettin T."/>
            <person name="Tapia R."/>
            <person name="Ivanova N."/>
            <person name="Mikhailova N."/>
            <person name="Pati A."/>
            <person name="Liolios K."/>
            <person name="Chen A."/>
            <person name="Palaniappan K."/>
            <person name="Land M."/>
            <person name="Hauser L."/>
            <person name="Chang Y.J."/>
            <person name="Jeffries C.D."/>
            <person name="Rohde M."/>
            <person name="Goker M."/>
            <person name="Bristow J."/>
            <person name="Eisen J.A."/>
            <person name="Markowitz V."/>
            <person name="Hugenholtz P."/>
            <person name="Klenk H.P."/>
            <person name="Kyrpides N.C."/>
        </authorList>
    </citation>
    <scope>NUCLEOTIDE SEQUENCE [LARGE SCALE GENOMIC DNA]</scope>
    <source>
        <strain evidence="3">DSM 45221 / IAM 15411 / JCM 23193 / KCTC 12865</strain>
    </source>
</reference>
<dbReference type="PANTHER" id="PTHR10224:SF12">
    <property type="entry name" value="GLYOXALASE ELBB"/>
    <property type="match status" value="1"/>
</dbReference>
<dbReference type="AlphaFoldDB" id="D5ERC1"/>
<feature type="domain" description="DJ-1/PfpI" evidence="1">
    <location>
        <begin position="13"/>
        <end position="190"/>
    </location>
</feature>
<dbReference type="HOGENOM" id="CLU_072952_1_0_0"/>
<evidence type="ECO:0000313" key="2">
    <source>
        <dbReference type="EMBL" id="ADE55965.1"/>
    </source>
</evidence>
<dbReference type="EMBL" id="CP001998">
    <property type="protein sequence ID" value="ADE55965.1"/>
    <property type="molecule type" value="Genomic_DNA"/>
</dbReference>
<dbReference type="NCBIfam" id="NF008747">
    <property type="entry name" value="PRK11780.1"/>
    <property type="match status" value="1"/>
</dbReference>
<dbReference type="MEROPS" id="C56.975"/>
<dbReference type="STRING" id="583355.Caka_2952"/>